<evidence type="ECO:0008006" key="3">
    <source>
        <dbReference type="Google" id="ProtNLM"/>
    </source>
</evidence>
<accession>A0ABY9VI63</accession>
<evidence type="ECO:0000313" key="2">
    <source>
        <dbReference type="Proteomes" id="UP001303324"/>
    </source>
</evidence>
<organism evidence="1 2">
    <name type="scientific">Mesobacillus jeotgali</name>
    <dbReference type="NCBI Taxonomy" id="129985"/>
    <lineage>
        <taxon>Bacteria</taxon>
        <taxon>Bacillati</taxon>
        <taxon>Bacillota</taxon>
        <taxon>Bacilli</taxon>
        <taxon>Bacillales</taxon>
        <taxon>Bacillaceae</taxon>
        <taxon>Mesobacillus</taxon>
    </lineage>
</organism>
<dbReference type="Proteomes" id="UP001303324">
    <property type="component" value="Chromosome"/>
</dbReference>
<sequence>MNFKERFYYLRYFFDGYYNQSYEDRLEDRFKDFIDLENEEFHNKLKKEILVLEQIYYQKDLGTWQKIDELVHEDSLRYLHYKDGLEFITIAKKCLL</sequence>
<evidence type="ECO:0000313" key="1">
    <source>
        <dbReference type="EMBL" id="WNF23540.1"/>
    </source>
</evidence>
<dbReference type="RefSeq" id="WP_311073908.1">
    <property type="nucleotide sequence ID" value="NZ_CP134494.1"/>
</dbReference>
<dbReference type="EMBL" id="CP134494">
    <property type="protein sequence ID" value="WNF23540.1"/>
    <property type="molecule type" value="Genomic_DNA"/>
</dbReference>
<protein>
    <recommendedName>
        <fullName evidence="3">CdiI immunity protein domain-containing protein</fullName>
    </recommendedName>
</protein>
<gene>
    <name evidence="1" type="ORF">RH061_03240</name>
</gene>
<reference evidence="1 2" key="1">
    <citation type="submission" date="2023-09" db="EMBL/GenBank/DDBJ databases">
        <title>Microbial mechanism of fulvic acid promoting antimony reduction mineralization in rice fields.</title>
        <authorList>
            <person name="Chen G."/>
            <person name="Lan J."/>
        </authorList>
    </citation>
    <scope>NUCLEOTIDE SEQUENCE [LARGE SCALE GENOMIC DNA]</scope>
    <source>
        <strain evidence="1 2">PS1</strain>
    </source>
</reference>
<proteinExistence type="predicted"/>
<keyword evidence="2" id="KW-1185">Reference proteome</keyword>
<name>A0ABY9VI63_9BACI</name>